<dbReference type="EMBL" id="MN032828">
    <property type="protein sequence ID" value="QDH86655.1"/>
    <property type="molecule type" value="Genomic_RNA"/>
</dbReference>
<reference evidence="1" key="1">
    <citation type="submission" date="2019-05" db="EMBL/GenBank/DDBJ databases">
        <title>Metatranscriptomic reconstruction reveals RNA viruses with the potential to shape carbon cycling in soil.</title>
        <authorList>
            <person name="Starr E.P."/>
            <person name="Nuccio E."/>
            <person name="Pett-Ridge J."/>
            <person name="Banfield J.F."/>
            <person name="Firestone M.K."/>
        </authorList>
    </citation>
    <scope>NUCLEOTIDE SEQUENCE</scope>
    <source>
        <strain evidence="1">H3_Rhizo_Litter_15_scaffold_163</strain>
    </source>
</reference>
<sequence length="89" mass="9539">MRSSLRFLVANRSESGAPAGVEAPKGVLTSGRKRRRLSNAEDTGIDVHIQVSYKTLAQIVVVVQVLSRIADAVLGLDLSSLSEKLTGMF</sequence>
<name>A0A514CZ83_9VIRU</name>
<evidence type="ECO:0000313" key="1">
    <source>
        <dbReference type="EMBL" id="QDH86655.1"/>
    </source>
</evidence>
<gene>
    <name evidence="1" type="ORF">H3RhizoLitter15163_000003</name>
</gene>
<protein>
    <submittedName>
        <fullName evidence="1">Uncharacterized protein</fullName>
    </submittedName>
</protein>
<organism evidence="1">
    <name type="scientific">Leviviridae sp</name>
    <dbReference type="NCBI Taxonomy" id="2027243"/>
    <lineage>
        <taxon>Viruses</taxon>
        <taxon>Riboviria</taxon>
        <taxon>Orthornavirae</taxon>
        <taxon>Lenarviricota</taxon>
        <taxon>Leviviricetes</taxon>
        <taxon>Norzivirales</taxon>
        <taxon>Fiersviridae</taxon>
    </lineage>
</organism>
<proteinExistence type="predicted"/>
<accession>A0A514CZ83</accession>